<reference evidence="3" key="1">
    <citation type="submission" date="2020-11" db="EMBL/GenBank/DDBJ databases">
        <title>Isolation and identification of active actinomycetes.</title>
        <authorList>
            <person name="Yu B."/>
        </authorList>
    </citation>
    <scope>NUCLEOTIDE SEQUENCE</scope>
    <source>
        <strain evidence="3">NEAU-YB345</strain>
    </source>
</reference>
<evidence type="ECO:0000259" key="2">
    <source>
        <dbReference type="Pfam" id="PF03771"/>
    </source>
</evidence>
<dbReference type="Pfam" id="PF03771">
    <property type="entry name" value="SPDY"/>
    <property type="match status" value="1"/>
</dbReference>
<feature type="region of interest" description="Disordered" evidence="1">
    <location>
        <begin position="229"/>
        <end position="257"/>
    </location>
</feature>
<sequence length="257" mass="28137">MTVTPANTPPAEPPEHGRRYLVAPRYLAGHGDQPEQALAPLLEAGWTPVSDIALDGLTLLSPDLNTLMRYRPEDRIFPAWTVYDFAPTRAGGPVWTATFTWDTPTEILTGFTTALARPQDTPEPPSEDPFAAFGEAGWTLHRGLLGTLYTDYRFLADAHRRHRVDEEREMAHLDETWLVTAPGAHGSWFATATRATPVRLLSALAAATLDPRPALRTSLTGVAHQAQITALPHTRVPPKPPASNVRGHGAARRTGRR</sequence>
<evidence type="ECO:0000256" key="1">
    <source>
        <dbReference type="SAM" id="MobiDB-lite"/>
    </source>
</evidence>
<comment type="caution">
    <text evidence="3">The sequence shown here is derived from an EMBL/GenBank/DDBJ whole genome shotgun (WGS) entry which is preliminary data.</text>
</comment>
<evidence type="ECO:0000313" key="4">
    <source>
        <dbReference type="Proteomes" id="UP000657385"/>
    </source>
</evidence>
<dbReference type="InterPro" id="IPR005523">
    <property type="entry name" value="DUF317_SPDY"/>
</dbReference>
<organism evidence="3 4">
    <name type="scientific">Streptacidiphilus fuscans</name>
    <dbReference type="NCBI Taxonomy" id="2789292"/>
    <lineage>
        <taxon>Bacteria</taxon>
        <taxon>Bacillati</taxon>
        <taxon>Actinomycetota</taxon>
        <taxon>Actinomycetes</taxon>
        <taxon>Kitasatosporales</taxon>
        <taxon>Streptomycetaceae</taxon>
        <taxon>Streptacidiphilus</taxon>
    </lineage>
</organism>
<name>A0A931BCQ4_9ACTN</name>
<dbReference type="EMBL" id="JADPRT010000013">
    <property type="protein sequence ID" value="MBF9071798.1"/>
    <property type="molecule type" value="Genomic_DNA"/>
</dbReference>
<feature type="domain" description="DUF317" evidence="2">
    <location>
        <begin position="61"/>
        <end position="119"/>
    </location>
</feature>
<dbReference type="Proteomes" id="UP000657385">
    <property type="component" value="Unassembled WGS sequence"/>
</dbReference>
<protein>
    <submittedName>
        <fullName evidence="3">DUF317 domain-containing protein</fullName>
    </submittedName>
</protein>
<dbReference type="RefSeq" id="WP_196196966.1">
    <property type="nucleotide sequence ID" value="NZ_JADPRT010000013.1"/>
</dbReference>
<keyword evidence="4" id="KW-1185">Reference proteome</keyword>
<accession>A0A931BCQ4</accession>
<gene>
    <name evidence="3" type="ORF">I2501_27620</name>
</gene>
<proteinExistence type="predicted"/>
<evidence type="ECO:0000313" key="3">
    <source>
        <dbReference type="EMBL" id="MBF9071798.1"/>
    </source>
</evidence>
<dbReference type="AlphaFoldDB" id="A0A931BCQ4"/>